<name>A0A9X8D4H2_9BURK</name>
<dbReference type="EMBL" id="QXMN01000016">
    <property type="protein sequence ID" value="RIX79370.1"/>
    <property type="molecule type" value="Genomic_DNA"/>
</dbReference>
<accession>A0A9X8D4H2</accession>
<dbReference type="Proteomes" id="UP000265619">
    <property type="component" value="Unassembled WGS sequence"/>
</dbReference>
<gene>
    <name evidence="1" type="ORF">D3H34_14810</name>
</gene>
<reference evidence="1 2" key="1">
    <citation type="submission" date="2018-09" db="EMBL/GenBank/DDBJ databases">
        <title>Acidovorax cavernicola nov. sp. isolated from Gruta de las Maravillas (Aracena, Spain).</title>
        <authorList>
            <person name="Jurado V."/>
            <person name="Gutierrez-Patricio S."/>
            <person name="Gonzalez-Pimentel J.L."/>
            <person name="Miller A.Z."/>
            <person name="Laiz L."/>
            <person name="Saiz-Jimenez C."/>
        </authorList>
    </citation>
    <scope>NUCLEOTIDE SEQUENCE [LARGE SCALE GENOMIC DNA]</scope>
    <source>
        <strain evidence="1 2">1011MAR4D40.2</strain>
    </source>
</reference>
<keyword evidence="2" id="KW-1185">Reference proteome</keyword>
<dbReference type="RefSeq" id="WP_119554267.1">
    <property type="nucleotide sequence ID" value="NZ_QXMN01000016.1"/>
</dbReference>
<sequence>MKRAAVLLLPRLPALLLALAAGAIGVGAQAMSIRELRTLEAGEKDGKAYASYYLVGVLEGLREGVESSQRNGRNGQVPPFCIEGRRLEPSMARSLYQTELTRNADSYEADMPVQLVMAGALKNSYRCTR</sequence>
<evidence type="ECO:0008006" key="3">
    <source>
        <dbReference type="Google" id="ProtNLM"/>
    </source>
</evidence>
<evidence type="ECO:0000313" key="2">
    <source>
        <dbReference type="Proteomes" id="UP000265619"/>
    </source>
</evidence>
<evidence type="ECO:0000313" key="1">
    <source>
        <dbReference type="EMBL" id="RIX79370.1"/>
    </source>
</evidence>
<dbReference type="AlphaFoldDB" id="A0A9X8D4H2"/>
<dbReference type="OrthoDB" id="8853297at2"/>
<organism evidence="1 2">
    <name type="scientific">Acidovorax cavernicola</name>
    <dbReference type="NCBI Taxonomy" id="1675792"/>
    <lineage>
        <taxon>Bacteria</taxon>
        <taxon>Pseudomonadati</taxon>
        <taxon>Pseudomonadota</taxon>
        <taxon>Betaproteobacteria</taxon>
        <taxon>Burkholderiales</taxon>
        <taxon>Comamonadaceae</taxon>
        <taxon>Acidovorax</taxon>
    </lineage>
</organism>
<proteinExistence type="predicted"/>
<comment type="caution">
    <text evidence="1">The sequence shown here is derived from an EMBL/GenBank/DDBJ whole genome shotgun (WGS) entry which is preliminary data.</text>
</comment>
<protein>
    <recommendedName>
        <fullName evidence="3">Rap1a immunity protein domain-containing protein</fullName>
    </recommendedName>
</protein>